<name>A0A9X2FEA2_9BACT</name>
<organism evidence="2 3">
    <name type="scientific">Aeoliella straminimaris</name>
    <dbReference type="NCBI Taxonomy" id="2954799"/>
    <lineage>
        <taxon>Bacteria</taxon>
        <taxon>Pseudomonadati</taxon>
        <taxon>Planctomycetota</taxon>
        <taxon>Planctomycetia</taxon>
        <taxon>Pirellulales</taxon>
        <taxon>Lacipirellulaceae</taxon>
        <taxon>Aeoliella</taxon>
    </lineage>
</organism>
<proteinExistence type="predicted"/>
<dbReference type="SUPFAM" id="SSF54523">
    <property type="entry name" value="Pili subunits"/>
    <property type="match status" value="1"/>
</dbReference>
<dbReference type="AlphaFoldDB" id="A0A9X2FEA2"/>
<sequence length="344" mass="37917">MMLRKHLPHRNIGFTLVELLVVIAIIGILVALLLPAVQAAREAARRTQCVNNLKQLGLALHNHLTAKGTLPTGGYKCEIKGFFDSVIPYVEDEVLFDQLEKTGNRWAGYGTPGTKNAALLQSWSPSYLWCPTSTLPQRVVLDEDNLNPLYEGHVMPMYVAISGATDNKINSPEYREVVPVQRGLLSRNGLFYADSLLKPKRITDGLSNTMAMGEQSGWGFEQNNPEKQRDIRSCATGGVFSSSCDGQMSGHGVDPVPLDDVRGTDVFLYNMTTLRYPINNTDWLSVRQAGKSHFGEFNKSLTSDHPGGVNVLIADGSVRFLTNDTSMEALRRLGCRYDGLVSVE</sequence>
<evidence type="ECO:0000313" key="3">
    <source>
        <dbReference type="Proteomes" id="UP001155241"/>
    </source>
</evidence>
<gene>
    <name evidence="2" type="ORF">NG895_24545</name>
</gene>
<dbReference type="EMBL" id="JAMXLR010000089">
    <property type="protein sequence ID" value="MCO6047079.1"/>
    <property type="molecule type" value="Genomic_DNA"/>
</dbReference>
<dbReference type="PANTHER" id="PTHR30093:SF2">
    <property type="entry name" value="TYPE II SECRETION SYSTEM PROTEIN H"/>
    <property type="match status" value="1"/>
</dbReference>
<comment type="caution">
    <text evidence="2">The sequence shown here is derived from an EMBL/GenBank/DDBJ whole genome shotgun (WGS) entry which is preliminary data.</text>
</comment>
<evidence type="ECO:0000313" key="2">
    <source>
        <dbReference type="EMBL" id="MCO6047079.1"/>
    </source>
</evidence>
<protein>
    <submittedName>
        <fullName evidence="2">DUF1559 domain-containing protein</fullName>
    </submittedName>
</protein>
<dbReference type="InterPro" id="IPR011453">
    <property type="entry name" value="DUF1559"/>
</dbReference>
<dbReference type="Pfam" id="PF07963">
    <property type="entry name" value="N_methyl"/>
    <property type="match status" value="1"/>
</dbReference>
<accession>A0A9X2FEA2</accession>
<evidence type="ECO:0000259" key="1">
    <source>
        <dbReference type="Pfam" id="PF07596"/>
    </source>
</evidence>
<keyword evidence="3" id="KW-1185">Reference proteome</keyword>
<feature type="domain" description="DUF1559" evidence="1">
    <location>
        <begin position="38"/>
        <end position="325"/>
    </location>
</feature>
<dbReference type="InterPro" id="IPR012902">
    <property type="entry name" value="N_methyl_site"/>
</dbReference>
<dbReference type="Proteomes" id="UP001155241">
    <property type="component" value="Unassembled WGS sequence"/>
</dbReference>
<dbReference type="PANTHER" id="PTHR30093">
    <property type="entry name" value="GENERAL SECRETION PATHWAY PROTEIN G"/>
    <property type="match status" value="1"/>
</dbReference>
<dbReference type="Pfam" id="PF07596">
    <property type="entry name" value="SBP_bac_10"/>
    <property type="match status" value="1"/>
</dbReference>
<reference evidence="2" key="1">
    <citation type="submission" date="2022-06" db="EMBL/GenBank/DDBJ databases">
        <title>Aeoliella straminimaris, a novel planctomycete from sediments.</title>
        <authorList>
            <person name="Vitorino I.R."/>
            <person name="Lage O.M."/>
        </authorList>
    </citation>
    <scope>NUCLEOTIDE SEQUENCE</scope>
    <source>
        <strain evidence="2">ICT_H6.2</strain>
    </source>
</reference>
<dbReference type="NCBIfam" id="TIGR02532">
    <property type="entry name" value="IV_pilin_GFxxxE"/>
    <property type="match status" value="1"/>
</dbReference>
<dbReference type="NCBIfam" id="TIGR04294">
    <property type="entry name" value="pre_pil_HX9DG"/>
    <property type="match status" value="1"/>
</dbReference>
<dbReference type="InterPro" id="IPR027558">
    <property type="entry name" value="Pre_pil_HX9DG_C"/>
</dbReference>
<dbReference type="InterPro" id="IPR045584">
    <property type="entry name" value="Pilin-like"/>
</dbReference>
<dbReference type="Gene3D" id="3.30.700.10">
    <property type="entry name" value="Glycoprotein, Type 4 Pilin"/>
    <property type="match status" value="1"/>
</dbReference>